<protein>
    <submittedName>
        <fullName evidence="1">Uncharacterized protein</fullName>
    </submittedName>
</protein>
<proteinExistence type="predicted"/>
<gene>
    <name evidence="1" type="ORF">Taro_042482</name>
</gene>
<reference evidence="1" key="1">
    <citation type="submission" date="2017-07" db="EMBL/GenBank/DDBJ databases">
        <title>Taro Niue Genome Assembly and Annotation.</title>
        <authorList>
            <person name="Atibalentja N."/>
            <person name="Keating K."/>
            <person name="Fields C.J."/>
        </authorList>
    </citation>
    <scope>NUCLEOTIDE SEQUENCE</scope>
    <source>
        <strain evidence="1">Niue_2</strain>
        <tissue evidence="1">Leaf</tissue>
    </source>
</reference>
<keyword evidence="2" id="KW-1185">Reference proteome</keyword>
<dbReference type="AlphaFoldDB" id="A0A843X2P8"/>
<organism evidence="1 2">
    <name type="scientific">Colocasia esculenta</name>
    <name type="common">Wild taro</name>
    <name type="synonym">Arum esculentum</name>
    <dbReference type="NCBI Taxonomy" id="4460"/>
    <lineage>
        <taxon>Eukaryota</taxon>
        <taxon>Viridiplantae</taxon>
        <taxon>Streptophyta</taxon>
        <taxon>Embryophyta</taxon>
        <taxon>Tracheophyta</taxon>
        <taxon>Spermatophyta</taxon>
        <taxon>Magnoliopsida</taxon>
        <taxon>Liliopsida</taxon>
        <taxon>Araceae</taxon>
        <taxon>Aroideae</taxon>
        <taxon>Colocasieae</taxon>
        <taxon>Colocasia</taxon>
    </lineage>
</organism>
<dbReference type="Proteomes" id="UP000652761">
    <property type="component" value="Unassembled WGS sequence"/>
</dbReference>
<dbReference type="EMBL" id="NMUH01004426">
    <property type="protein sequence ID" value="MQM09610.1"/>
    <property type="molecule type" value="Genomic_DNA"/>
</dbReference>
<accession>A0A843X2P8</accession>
<evidence type="ECO:0000313" key="1">
    <source>
        <dbReference type="EMBL" id="MQM09610.1"/>
    </source>
</evidence>
<name>A0A843X2P8_COLES</name>
<comment type="caution">
    <text evidence="1">The sequence shown here is derived from an EMBL/GenBank/DDBJ whole genome shotgun (WGS) entry which is preliminary data.</text>
</comment>
<sequence>MPVRGLWSSPEKIPNTLSVQWYHMESNGLATIKTEHSGQGCVPREIIYLFWHKLWMGGALFTNIRWAANDSGAKMFCTRENKGLPSVADDMT</sequence>
<evidence type="ECO:0000313" key="2">
    <source>
        <dbReference type="Proteomes" id="UP000652761"/>
    </source>
</evidence>